<dbReference type="HOGENOM" id="CLU_3033119_0_0_1"/>
<dbReference type="Proteomes" id="UP000008370">
    <property type="component" value="Unassembled WGS sequence"/>
</dbReference>
<dbReference type="InParanoid" id="K5X3U6"/>
<reference evidence="1 2" key="1">
    <citation type="journal article" date="2012" name="BMC Genomics">
        <title>Comparative genomics of the white-rot fungi, Phanerochaete carnosa and P. chrysosporium, to elucidate the genetic basis of the distinct wood types they colonize.</title>
        <authorList>
            <person name="Suzuki H."/>
            <person name="MacDonald J."/>
            <person name="Syed K."/>
            <person name="Salamov A."/>
            <person name="Hori C."/>
            <person name="Aerts A."/>
            <person name="Henrissat B."/>
            <person name="Wiebenga A."/>
            <person name="vanKuyk P.A."/>
            <person name="Barry K."/>
            <person name="Lindquist E."/>
            <person name="LaButti K."/>
            <person name="Lapidus A."/>
            <person name="Lucas S."/>
            <person name="Coutinho P."/>
            <person name="Gong Y."/>
            <person name="Samejima M."/>
            <person name="Mahadevan R."/>
            <person name="Abou-Zaid M."/>
            <person name="de Vries R.P."/>
            <person name="Igarashi K."/>
            <person name="Yadav J.S."/>
            <person name="Grigoriev I.V."/>
            <person name="Master E.R."/>
        </authorList>
    </citation>
    <scope>NUCLEOTIDE SEQUENCE [LARGE SCALE GENOMIC DNA]</scope>
    <source>
        <strain evidence="1 2">HHB-10118-sp</strain>
    </source>
</reference>
<dbReference type="RefSeq" id="XP_007392843.1">
    <property type="nucleotide sequence ID" value="XM_007392781.1"/>
</dbReference>
<dbReference type="KEGG" id="pco:PHACADRAFT_251166"/>
<organism evidence="1 2">
    <name type="scientific">Phanerochaete carnosa (strain HHB-10118-sp)</name>
    <name type="common">White-rot fungus</name>
    <name type="synonym">Peniophora carnosa</name>
    <dbReference type="NCBI Taxonomy" id="650164"/>
    <lineage>
        <taxon>Eukaryota</taxon>
        <taxon>Fungi</taxon>
        <taxon>Dikarya</taxon>
        <taxon>Basidiomycota</taxon>
        <taxon>Agaricomycotina</taxon>
        <taxon>Agaricomycetes</taxon>
        <taxon>Polyporales</taxon>
        <taxon>Phanerochaetaceae</taxon>
        <taxon>Phanerochaete</taxon>
    </lineage>
</organism>
<accession>K5X3U6</accession>
<proteinExistence type="predicted"/>
<evidence type="ECO:0000313" key="1">
    <source>
        <dbReference type="EMBL" id="EKM57492.1"/>
    </source>
</evidence>
<keyword evidence="2" id="KW-1185">Reference proteome</keyword>
<dbReference type="AlphaFoldDB" id="K5X3U6"/>
<sequence length="55" mass="5848">MSWLAHMRHCEATSDPSPLLRATTSSANPVSYCASNSTTSALRTAPAQKIVPFSP</sequence>
<evidence type="ECO:0000313" key="2">
    <source>
        <dbReference type="Proteomes" id="UP000008370"/>
    </source>
</evidence>
<dbReference type="GeneID" id="18915145"/>
<gene>
    <name evidence="1" type="ORF">PHACADRAFT_251166</name>
</gene>
<dbReference type="EMBL" id="JH930470">
    <property type="protein sequence ID" value="EKM57492.1"/>
    <property type="molecule type" value="Genomic_DNA"/>
</dbReference>
<protein>
    <submittedName>
        <fullName evidence="1">Uncharacterized protein</fullName>
    </submittedName>
</protein>
<name>K5X3U6_PHACS</name>